<evidence type="ECO:0000313" key="2">
    <source>
        <dbReference type="EMBL" id="MFH4977523.1"/>
    </source>
</evidence>
<gene>
    <name evidence="2" type="ORF">AB6A40_004232</name>
</gene>
<feature type="compositionally biased region" description="Polar residues" evidence="1">
    <location>
        <begin position="84"/>
        <end position="93"/>
    </location>
</feature>
<reference evidence="2 3" key="1">
    <citation type="submission" date="2024-08" db="EMBL/GenBank/DDBJ databases">
        <title>Gnathostoma spinigerum genome.</title>
        <authorList>
            <person name="Gonzalez-Bertolin B."/>
            <person name="Monzon S."/>
            <person name="Zaballos A."/>
            <person name="Jimenez P."/>
            <person name="Dekumyoy P."/>
            <person name="Varona S."/>
            <person name="Cuesta I."/>
            <person name="Sumanam S."/>
            <person name="Adisakwattana P."/>
            <person name="Gasser R.B."/>
            <person name="Hernandez-Gonzalez A."/>
            <person name="Young N.D."/>
            <person name="Perteguer M.J."/>
        </authorList>
    </citation>
    <scope>NUCLEOTIDE SEQUENCE [LARGE SCALE GENOMIC DNA]</scope>
    <source>
        <strain evidence="2">AL3</strain>
        <tissue evidence="2">Liver</tissue>
    </source>
</reference>
<feature type="region of interest" description="Disordered" evidence="1">
    <location>
        <begin position="72"/>
        <end position="120"/>
    </location>
</feature>
<sequence>MSHRNVQGIIRDVANKSDEVISEKETSDVESCEAGSVRGDFTVVGPKVSASSASVVTALDKTSSVKRFIRGSDISPSLEMPNMPTGSSPQPKTVSPRIRPDMFRRKDSPGINPSWANSSR</sequence>
<evidence type="ECO:0000256" key="1">
    <source>
        <dbReference type="SAM" id="MobiDB-lite"/>
    </source>
</evidence>
<evidence type="ECO:0000313" key="3">
    <source>
        <dbReference type="Proteomes" id="UP001608902"/>
    </source>
</evidence>
<protein>
    <submittedName>
        <fullName evidence="2">Uncharacterized protein</fullName>
    </submittedName>
</protein>
<accession>A0ABD6EC22</accession>
<keyword evidence="3" id="KW-1185">Reference proteome</keyword>
<dbReference type="EMBL" id="JBGFUD010002372">
    <property type="protein sequence ID" value="MFH4977523.1"/>
    <property type="molecule type" value="Genomic_DNA"/>
</dbReference>
<proteinExistence type="predicted"/>
<comment type="caution">
    <text evidence="2">The sequence shown here is derived from an EMBL/GenBank/DDBJ whole genome shotgun (WGS) entry which is preliminary data.</text>
</comment>
<organism evidence="2 3">
    <name type="scientific">Gnathostoma spinigerum</name>
    <dbReference type="NCBI Taxonomy" id="75299"/>
    <lineage>
        <taxon>Eukaryota</taxon>
        <taxon>Metazoa</taxon>
        <taxon>Ecdysozoa</taxon>
        <taxon>Nematoda</taxon>
        <taxon>Chromadorea</taxon>
        <taxon>Rhabditida</taxon>
        <taxon>Spirurina</taxon>
        <taxon>Gnathostomatomorpha</taxon>
        <taxon>Gnathostomatoidea</taxon>
        <taxon>Gnathostomatidae</taxon>
        <taxon>Gnathostoma</taxon>
    </lineage>
</organism>
<name>A0ABD6EC22_9BILA</name>
<dbReference type="AlphaFoldDB" id="A0ABD6EC22"/>
<feature type="compositionally biased region" description="Basic and acidic residues" evidence="1">
    <location>
        <begin position="98"/>
        <end position="108"/>
    </location>
</feature>
<dbReference type="Proteomes" id="UP001608902">
    <property type="component" value="Unassembled WGS sequence"/>
</dbReference>